<feature type="region of interest" description="Disordered" evidence="2">
    <location>
        <begin position="117"/>
        <end position="200"/>
    </location>
</feature>
<gene>
    <name evidence="5" type="ORF">CMQ_2868</name>
</gene>
<keyword evidence="3" id="KW-0732">Signal</keyword>
<keyword evidence="6" id="KW-1185">Reference proteome</keyword>
<dbReference type="InterPro" id="IPR025122">
    <property type="entry name" value="DUF4048"/>
</dbReference>
<evidence type="ECO:0000256" key="2">
    <source>
        <dbReference type="SAM" id="MobiDB-lite"/>
    </source>
</evidence>
<feature type="region of interest" description="Disordered" evidence="2">
    <location>
        <begin position="389"/>
        <end position="438"/>
    </location>
</feature>
<dbReference type="RefSeq" id="XP_014172421.1">
    <property type="nucleotide sequence ID" value="XM_014316946.1"/>
</dbReference>
<feature type="compositionally biased region" description="Polar residues" evidence="2">
    <location>
        <begin position="519"/>
        <end position="536"/>
    </location>
</feature>
<reference evidence="5 6" key="1">
    <citation type="journal article" date="2011" name="Proc. Natl. Acad. Sci. U.S.A.">
        <title>Genome and transcriptome analyses of the mountain pine beetle-fungal symbiont Grosmannia clavigera, a lodgepole pine pathogen.</title>
        <authorList>
            <person name="DiGuistini S."/>
            <person name="Wang Y."/>
            <person name="Liao N.Y."/>
            <person name="Taylor G."/>
            <person name="Tanguay P."/>
            <person name="Feau N."/>
            <person name="Henrissat B."/>
            <person name="Chan S.K."/>
            <person name="Hesse-Orce U."/>
            <person name="Alamouti S.M."/>
            <person name="Tsui C.K.M."/>
            <person name="Docking R.T."/>
            <person name="Levasseur A."/>
            <person name="Haridas S."/>
            <person name="Robertson G."/>
            <person name="Birol I."/>
            <person name="Holt R.A."/>
            <person name="Marra M.A."/>
            <person name="Hamelin R.C."/>
            <person name="Hirst M."/>
            <person name="Jones S.J.M."/>
            <person name="Bohlmann J."/>
            <person name="Breuil C."/>
        </authorList>
    </citation>
    <scope>NUCLEOTIDE SEQUENCE [LARGE SCALE GENOMIC DNA]</scope>
    <source>
        <strain evidence="6">kw1407 / UAMH 11150</strain>
    </source>
</reference>
<keyword evidence="1" id="KW-0175">Coiled coil</keyword>
<dbReference type="eggNOG" id="ENOG502S19N">
    <property type="taxonomic scope" value="Eukaryota"/>
</dbReference>
<evidence type="ECO:0000256" key="3">
    <source>
        <dbReference type="SAM" id="SignalP"/>
    </source>
</evidence>
<feature type="compositionally biased region" description="Polar residues" evidence="2">
    <location>
        <begin position="136"/>
        <end position="153"/>
    </location>
</feature>
<sequence length="682" mass="73874">MTAFLLTLCLTSATSRLLFHENLLIRRDRAFVVASSRRTTSPLSCHYCLRRWRYQSALHRKIRRLQLSSVPAAFPASIFLRHNSVRTFGSASNKDHRISPIDRATVELLFELSSGTMEGSIPQAAPQPRPRVRSRGGTTASETLDTAATTSALVSGLRSSAMPPPPLSSVPMPLRTAAAGDDQDDELYTRPSRSASVASRSNRLSLTLPIALPTALSSRPMPASATVASFPSTPVDISAVLANPSDPAEIITAIAAQERRVLELREDLLRAEAGLSKLKRQWQTYEVQRKRAEIRRTEPMRQMSTRSVAASPATEVGSVSMNGSDVPTSDPGDSAEAKRSGEMERRKALMVNQQTGSVPSTPTQAKRRVFTGRHTRALSLLSPTKTAVSDGVSIHDDQTDDEGFYKSPASSHEPDSPFHQNLSRYGPKSAVQLPKRSSWAPQSVHQAAGLKQVAGDLTAAMWTFVEDLRQATVGDEAVHGNTLAMRNGVGPFGDEDQQGTIRASTNNATRPNLTRAFTADTQATATSTPRNVNPDDQNTKDGVAPDAGNGGTKLSRSGSKKTNKRFSWTPLTVDSYDDNEWSSWDSPPTTKSPRWSGSTMNADVSGIPEQVDENTTSLNNAMVSSSSSPSAKRTTEWSAALNRLTPGNIKRTATDLMKEWEKSLTMPLETAAAQDFTGSTQM</sequence>
<dbReference type="Pfam" id="PF13257">
    <property type="entry name" value="DUF4048"/>
    <property type="match status" value="1"/>
</dbReference>
<dbReference type="Proteomes" id="UP000007796">
    <property type="component" value="Unassembled WGS sequence"/>
</dbReference>
<accession>F0XGA0</accession>
<evidence type="ECO:0000313" key="6">
    <source>
        <dbReference type="Proteomes" id="UP000007796"/>
    </source>
</evidence>
<feature type="compositionally biased region" description="Low complexity" evidence="2">
    <location>
        <begin position="190"/>
        <end position="200"/>
    </location>
</feature>
<dbReference type="HOGENOM" id="CLU_016967_2_0_1"/>
<protein>
    <recommendedName>
        <fullName evidence="4">DUF4048 domain-containing protein</fullName>
    </recommendedName>
</protein>
<feature type="region of interest" description="Disordered" evidence="2">
    <location>
        <begin position="577"/>
        <end position="601"/>
    </location>
</feature>
<dbReference type="AlphaFoldDB" id="F0XGA0"/>
<feature type="region of interest" description="Disordered" evidence="2">
    <location>
        <begin position="504"/>
        <end position="564"/>
    </location>
</feature>
<feature type="signal peptide" evidence="3">
    <location>
        <begin position="1"/>
        <end position="15"/>
    </location>
</feature>
<feature type="chain" id="PRO_5012971783" description="DUF4048 domain-containing protein" evidence="3">
    <location>
        <begin position="16"/>
        <end position="682"/>
    </location>
</feature>
<proteinExistence type="predicted"/>
<feature type="domain" description="DUF4048" evidence="4">
    <location>
        <begin position="374"/>
        <end position="594"/>
    </location>
</feature>
<dbReference type="InParanoid" id="F0XGA0"/>
<name>F0XGA0_GROCL</name>
<dbReference type="EMBL" id="GL629769">
    <property type="protein sequence ID" value="EFX02939.1"/>
    <property type="molecule type" value="Genomic_DNA"/>
</dbReference>
<evidence type="ECO:0000256" key="1">
    <source>
        <dbReference type="SAM" id="Coils"/>
    </source>
</evidence>
<feature type="coiled-coil region" evidence="1">
    <location>
        <begin position="254"/>
        <end position="295"/>
    </location>
</feature>
<organism evidence="6">
    <name type="scientific">Grosmannia clavigera (strain kw1407 / UAMH 11150)</name>
    <name type="common">Blue stain fungus</name>
    <name type="synonym">Graphiocladiella clavigera</name>
    <dbReference type="NCBI Taxonomy" id="655863"/>
    <lineage>
        <taxon>Eukaryota</taxon>
        <taxon>Fungi</taxon>
        <taxon>Dikarya</taxon>
        <taxon>Ascomycota</taxon>
        <taxon>Pezizomycotina</taxon>
        <taxon>Sordariomycetes</taxon>
        <taxon>Sordariomycetidae</taxon>
        <taxon>Ophiostomatales</taxon>
        <taxon>Ophiostomataceae</taxon>
        <taxon>Leptographium</taxon>
    </lineage>
</organism>
<evidence type="ECO:0000259" key="4">
    <source>
        <dbReference type="Pfam" id="PF13257"/>
    </source>
</evidence>
<evidence type="ECO:0000313" key="5">
    <source>
        <dbReference type="EMBL" id="EFX02939.1"/>
    </source>
</evidence>
<dbReference type="GeneID" id="25975904"/>
<feature type="compositionally biased region" description="Polar residues" evidence="2">
    <location>
        <begin position="581"/>
        <end position="601"/>
    </location>
</feature>
<feature type="compositionally biased region" description="Polar residues" evidence="2">
    <location>
        <begin position="317"/>
        <end position="327"/>
    </location>
</feature>
<dbReference type="OrthoDB" id="4097086at2759"/>
<feature type="region of interest" description="Disordered" evidence="2">
    <location>
        <begin position="299"/>
        <end position="342"/>
    </location>
</feature>